<reference evidence="3" key="1">
    <citation type="submission" date="2023-06" db="EMBL/GenBank/DDBJ databases">
        <title>Phylogenetic Diversity of Rhizobium strains.</title>
        <authorList>
            <person name="Moura F.T."/>
            <person name="Helene L.C.F."/>
            <person name="Hungria M."/>
        </authorList>
    </citation>
    <scope>NUCLEOTIDE SEQUENCE</scope>
    <source>
        <strain evidence="3">CCGE526</strain>
    </source>
</reference>
<dbReference type="InterPro" id="IPR032710">
    <property type="entry name" value="NTF2-like_dom_sf"/>
</dbReference>
<dbReference type="Gene3D" id="3.10.450.50">
    <property type="match status" value="1"/>
</dbReference>
<keyword evidence="4" id="KW-1185">Reference proteome</keyword>
<dbReference type="CDD" id="cd00531">
    <property type="entry name" value="NTF2_like"/>
    <property type="match status" value="1"/>
</dbReference>
<protein>
    <submittedName>
        <fullName evidence="3">Nuclear transport factor 2 family protein</fullName>
    </submittedName>
</protein>
<keyword evidence="1" id="KW-0732">Signal</keyword>
<gene>
    <name evidence="3" type="ORF">PY649_18790</name>
</gene>
<dbReference type="Pfam" id="PF13577">
    <property type="entry name" value="SnoaL_4"/>
    <property type="match status" value="1"/>
</dbReference>
<proteinExistence type="predicted"/>
<feature type="signal peptide" evidence="1">
    <location>
        <begin position="1"/>
        <end position="33"/>
    </location>
</feature>
<evidence type="ECO:0000256" key="1">
    <source>
        <dbReference type="SAM" id="SignalP"/>
    </source>
</evidence>
<name>A0ABT7JXB9_9HYPH</name>
<accession>A0ABT7JXB9</accession>
<dbReference type="SUPFAM" id="SSF54427">
    <property type="entry name" value="NTF2-like"/>
    <property type="match status" value="1"/>
</dbReference>
<dbReference type="Proteomes" id="UP001172645">
    <property type="component" value="Unassembled WGS sequence"/>
</dbReference>
<dbReference type="EMBL" id="JARFYM010000015">
    <property type="protein sequence ID" value="MDL2400957.1"/>
    <property type="molecule type" value="Genomic_DNA"/>
</dbReference>
<evidence type="ECO:0000313" key="3">
    <source>
        <dbReference type="EMBL" id="MDL2400957.1"/>
    </source>
</evidence>
<evidence type="ECO:0000313" key="4">
    <source>
        <dbReference type="Proteomes" id="UP001172645"/>
    </source>
</evidence>
<dbReference type="InterPro" id="IPR037401">
    <property type="entry name" value="SnoaL-like"/>
</dbReference>
<sequence length="199" mass="21959">MTSMGKKYSARLQLAGLALGVGAGLAFVGTAEAQTPQCSFFLRPDYLRTVVNPPPSDRQEIMDLLHRYNWALDDASDQGVDAMLLDSVSYELCDAGRVQLEKTTGKAQLIEHINQINSLMGNTSRRRHIESNTLLNVVDNDTVEGKSTIAVTIQFTGIETPVLDYTATLVTMFKRDAGLWKFAMIVLIPDGPRITLRAR</sequence>
<comment type="caution">
    <text evidence="3">The sequence shown here is derived from an EMBL/GenBank/DDBJ whole genome shotgun (WGS) entry which is preliminary data.</text>
</comment>
<organism evidence="3 4">
    <name type="scientific">Rhizobium mayense</name>
    <dbReference type="NCBI Taxonomy" id="1312184"/>
    <lineage>
        <taxon>Bacteria</taxon>
        <taxon>Pseudomonadati</taxon>
        <taxon>Pseudomonadota</taxon>
        <taxon>Alphaproteobacteria</taxon>
        <taxon>Hyphomicrobiales</taxon>
        <taxon>Rhizobiaceae</taxon>
        <taxon>Rhizobium/Agrobacterium group</taxon>
        <taxon>Rhizobium</taxon>
    </lineage>
</organism>
<feature type="chain" id="PRO_5047373889" evidence="1">
    <location>
        <begin position="34"/>
        <end position="199"/>
    </location>
</feature>
<dbReference type="RefSeq" id="WP_285870119.1">
    <property type="nucleotide sequence ID" value="NZ_JARFYM010000015.1"/>
</dbReference>
<feature type="domain" description="SnoaL-like" evidence="2">
    <location>
        <begin position="56"/>
        <end position="183"/>
    </location>
</feature>
<evidence type="ECO:0000259" key="2">
    <source>
        <dbReference type="Pfam" id="PF13577"/>
    </source>
</evidence>